<name>A0A964XRX3_9PROT</name>
<dbReference type="EMBL" id="RGET01000039">
    <property type="protein sequence ID" value="NBN88036.1"/>
    <property type="molecule type" value="Genomic_DNA"/>
</dbReference>
<evidence type="ECO:0000313" key="3">
    <source>
        <dbReference type="Proteomes" id="UP000713222"/>
    </source>
</evidence>
<feature type="region of interest" description="Disordered" evidence="1">
    <location>
        <begin position="103"/>
        <end position="161"/>
    </location>
</feature>
<dbReference type="AlphaFoldDB" id="A0A964XRX3"/>
<dbReference type="Proteomes" id="UP000713222">
    <property type="component" value="Unassembled WGS sequence"/>
</dbReference>
<reference evidence="2" key="1">
    <citation type="submission" date="2018-10" db="EMBL/GenBank/DDBJ databases">
        <title>Iterative Subtractive Binning of Freshwater Chronoseries Metagenomes Recovers Nearly Complete Genomes from over Four Hundred Novel Species.</title>
        <authorList>
            <person name="Rodriguez-R L.M."/>
            <person name="Tsementzi D."/>
            <person name="Luo C."/>
            <person name="Konstantinidis K.T."/>
        </authorList>
    </citation>
    <scope>NUCLEOTIDE SEQUENCE</scope>
    <source>
        <strain evidence="2">WB7_6_001</strain>
    </source>
</reference>
<gene>
    <name evidence="2" type="ORF">EBV32_02970</name>
</gene>
<accession>A0A964XRX3</accession>
<evidence type="ECO:0000256" key="1">
    <source>
        <dbReference type="SAM" id="MobiDB-lite"/>
    </source>
</evidence>
<feature type="compositionally biased region" description="Acidic residues" evidence="1">
    <location>
        <begin position="134"/>
        <end position="149"/>
    </location>
</feature>
<dbReference type="Pfam" id="PF11300">
    <property type="entry name" value="DUF3102"/>
    <property type="match status" value="1"/>
</dbReference>
<evidence type="ECO:0000313" key="2">
    <source>
        <dbReference type="EMBL" id="NBN88036.1"/>
    </source>
</evidence>
<protein>
    <submittedName>
        <fullName evidence="2">DUF3102 domain-containing protein</fullName>
    </submittedName>
</protein>
<proteinExistence type="predicted"/>
<comment type="caution">
    <text evidence="2">The sequence shown here is derived from an EMBL/GenBank/DDBJ whole genome shotgun (WGS) entry which is preliminary data.</text>
</comment>
<sequence length="235" mass="26827">MTKSKLPARQNYMEDATQRANMLAGKAHDAMQQVVWYAIECGELLQQIKRHLGHGGWLQWLREDWQHSERTAERYMQVAAHRSLIEKEQPESLRQAVALIVEAKGSSKPKPEPKPEPKPAVTVRHVVPDQVQQLEEDGPGDDIDDDDDYSYDHERPAVPQHVVPTPRAERPKVATAEPVVSASTLLHQMLQLKPMDFLSLIEEAVLEHHQRNLERHGVTLGKLTTIRQRIMQGDF</sequence>
<dbReference type="InterPro" id="IPR021451">
    <property type="entry name" value="DUF3102"/>
</dbReference>
<organism evidence="2 3">
    <name type="scientific">Candidatus Fonsibacter lacus</name>
    <dbReference type="NCBI Taxonomy" id="2576439"/>
    <lineage>
        <taxon>Bacteria</taxon>
        <taxon>Pseudomonadati</taxon>
        <taxon>Pseudomonadota</taxon>
        <taxon>Alphaproteobacteria</taxon>
        <taxon>Candidatus Pelagibacterales</taxon>
        <taxon>Candidatus Pelagibacterales incertae sedis</taxon>
        <taxon>Candidatus Fonsibacter</taxon>
    </lineage>
</organism>